<feature type="region of interest" description="Disordered" evidence="1">
    <location>
        <begin position="230"/>
        <end position="276"/>
    </location>
</feature>
<dbReference type="STRING" id="759273.H1UWD6"/>
<reference evidence="3" key="1">
    <citation type="journal article" date="2012" name="Nat. Genet.">
        <title>Lifestyle transitions in plant pathogenic Colletotrichum fungi deciphered by genome and transcriptome analyses.</title>
        <authorList>
            <person name="O'Connell R.J."/>
            <person name="Thon M.R."/>
            <person name="Hacquard S."/>
            <person name="Amyotte S.G."/>
            <person name="Kleemann J."/>
            <person name="Torres M.F."/>
            <person name="Damm U."/>
            <person name="Buiate E.A."/>
            <person name="Epstein L."/>
            <person name="Alkan N."/>
            <person name="Altmueller J."/>
            <person name="Alvarado-Balderrama L."/>
            <person name="Bauser C.A."/>
            <person name="Becker C."/>
            <person name="Birren B.W."/>
            <person name="Chen Z."/>
            <person name="Choi J."/>
            <person name="Crouch J.A."/>
            <person name="Duvick J.P."/>
            <person name="Farman M.A."/>
            <person name="Gan P."/>
            <person name="Heiman D."/>
            <person name="Henrissat B."/>
            <person name="Howard R.J."/>
            <person name="Kabbage M."/>
            <person name="Koch C."/>
            <person name="Kracher B."/>
            <person name="Kubo Y."/>
            <person name="Law A.D."/>
            <person name="Lebrun M.-H."/>
            <person name="Lee Y.-H."/>
            <person name="Miyara I."/>
            <person name="Moore N."/>
            <person name="Neumann U."/>
            <person name="Nordstroem K."/>
            <person name="Panaccione D.G."/>
            <person name="Panstruga R."/>
            <person name="Place M."/>
            <person name="Proctor R.H."/>
            <person name="Prusky D."/>
            <person name="Rech G."/>
            <person name="Reinhardt R."/>
            <person name="Rollins J.A."/>
            <person name="Rounsley S."/>
            <person name="Schardl C.L."/>
            <person name="Schwartz D.C."/>
            <person name="Shenoy N."/>
            <person name="Shirasu K."/>
            <person name="Sikhakolli U.R."/>
            <person name="Stueber K."/>
            <person name="Sukno S.A."/>
            <person name="Sweigard J.A."/>
            <person name="Takano Y."/>
            <person name="Takahara H."/>
            <person name="Trail F."/>
            <person name="van der Does H.C."/>
            <person name="Voll L.M."/>
            <person name="Will I."/>
            <person name="Young S."/>
            <person name="Zeng Q."/>
            <person name="Zhang J."/>
            <person name="Zhou S."/>
            <person name="Dickman M.B."/>
            <person name="Schulze-Lefert P."/>
            <person name="Ver Loren van Themaat E."/>
            <person name="Ma L.-J."/>
            <person name="Vaillancourt L.J."/>
        </authorList>
    </citation>
    <scope>NUCLEOTIDE SEQUENCE [LARGE SCALE GENOMIC DNA]</scope>
    <source>
        <strain evidence="3">IMI 349063</strain>
    </source>
</reference>
<gene>
    <name evidence="2" type="ORF">CH063_04703</name>
</gene>
<proteinExistence type="predicted"/>
<feature type="compositionally biased region" description="Polar residues" evidence="1">
    <location>
        <begin position="1"/>
        <end position="18"/>
    </location>
</feature>
<feature type="compositionally biased region" description="Basic residues" evidence="1">
    <location>
        <begin position="59"/>
        <end position="68"/>
    </location>
</feature>
<feature type="region of interest" description="Disordered" evidence="1">
    <location>
        <begin position="1"/>
        <end position="93"/>
    </location>
</feature>
<feature type="compositionally biased region" description="Polar residues" evidence="1">
    <location>
        <begin position="29"/>
        <end position="43"/>
    </location>
</feature>
<dbReference type="AlphaFoldDB" id="H1UWD6"/>
<name>H1UWD6_COLHI</name>
<evidence type="ECO:0000313" key="2">
    <source>
        <dbReference type="EMBL" id="CCF32287.1"/>
    </source>
</evidence>
<protein>
    <submittedName>
        <fullName evidence="2">Uncharacterized protein</fullName>
    </submittedName>
</protein>
<dbReference type="eggNOG" id="ENOG502S7BG">
    <property type="taxonomic scope" value="Eukaryota"/>
</dbReference>
<dbReference type="VEuPathDB" id="FungiDB:CH63R_04680"/>
<evidence type="ECO:0000256" key="1">
    <source>
        <dbReference type="SAM" id="MobiDB-lite"/>
    </source>
</evidence>
<dbReference type="EMBL" id="CACQ02000378">
    <property type="protein sequence ID" value="CCF32287.1"/>
    <property type="molecule type" value="Genomic_DNA"/>
</dbReference>
<dbReference type="Proteomes" id="UP000007174">
    <property type="component" value="Unassembled WGS sequence"/>
</dbReference>
<dbReference type="HOGENOM" id="CLU_1008354_0_0_1"/>
<sequence length="276" mass="30900">MDRHSSVSGETPSSTHTPPVNRPLGRSRLSATPLTDTPPTSASGGRAGTPASDRILSGRVKKTSRKIATRKDDVLSEKEKEEERRQLEEMDEERKLFPGSDTWAEDELRLFKILYMRQYCPLLPSHWGMDFRGIPIPDILFASSDAHPPLINSQSGTDFKATRALARLIDVTANEYTKWAEQDGEYGDVEYLPNLIIDMVDTTMTPQAIEEHMQLRLKAAAATHRAHWRNDMPESFGSGDHGTDKHQSKDDDDEDAEPEDNRVVLVPDNSSVYPSA</sequence>
<organism evidence="2 3">
    <name type="scientific">Colletotrichum higginsianum (strain IMI 349063)</name>
    <name type="common">Crucifer anthracnose fungus</name>
    <dbReference type="NCBI Taxonomy" id="759273"/>
    <lineage>
        <taxon>Eukaryota</taxon>
        <taxon>Fungi</taxon>
        <taxon>Dikarya</taxon>
        <taxon>Ascomycota</taxon>
        <taxon>Pezizomycotina</taxon>
        <taxon>Sordariomycetes</taxon>
        <taxon>Hypocreomycetidae</taxon>
        <taxon>Glomerellales</taxon>
        <taxon>Glomerellaceae</taxon>
        <taxon>Colletotrichum</taxon>
        <taxon>Colletotrichum destructivum species complex</taxon>
    </lineage>
</organism>
<feature type="compositionally biased region" description="Basic and acidic residues" evidence="1">
    <location>
        <begin position="69"/>
        <end position="93"/>
    </location>
</feature>
<evidence type="ECO:0000313" key="3">
    <source>
        <dbReference type="Proteomes" id="UP000007174"/>
    </source>
</evidence>
<accession>H1UWD6</accession>